<feature type="transmembrane region" description="Helical" evidence="1">
    <location>
        <begin position="421"/>
        <end position="439"/>
    </location>
</feature>
<accession>A0A1R2C6C3</accession>
<comment type="caution">
    <text evidence="2">The sequence shown here is derived from an EMBL/GenBank/DDBJ whole genome shotgun (WGS) entry which is preliminary data.</text>
</comment>
<proteinExistence type="predicted"/>
<protein>
    <submittedName>
        <fullName evidence="2">Uncharacterized protein</fullName>
    </submittedName>
</protein>
<keyword evidence="1" id="KW-1133">Transmembrane helix</keyword>
<reference evidence="2 3" key="1">
    <citation type="submission" date="2016-11" db="EMBL/GenBank/DDBJ databases">
        <title>The macronuclear genome of Stentor coeruleus: a giant cell with tiny introns.</title>
        <authorList>
            <person name="Slabodnick M."/>
            <person name="Ruby J.G."/>
            <person name="Reiff S.B."/>
            <person name="Swart E.C."/>
            <person name="Gosai S."/>
            <person name="Prabakaran S."/>
            <person name="Witkowska E."/>
            <person name="Larue G.E."/>
            <person name="Fisher S."/>
            <person name="Freeman R.M."/>
            <person name="Gunawardena J."/>
            <person name="Chu W."/>
            <person name="Stover N.A."/>
            <person name="Gregory B.D."/>
            <person name="Nowacki M."/>
            <person name="Derisi J."/>
            <person name="Roy S.W."/>
            <person name="Marshall W.F."/>
            <person name="Sood P."/>
        </authorList>
    </citation>
    <scope>NUCLEOTIDE SEQUENCE [LARGE SCALE GENOMIC DNA]</scope>
    <source>
        <strain evidence="2">WM001</strain>
    </source>
</reference>
<keyword evidence="1" id="KW-0812">Transmembrane</keyword>
<dbReference type="AlphaFoldDB" id="A0A1R2C6C3"/>
<name>A0A1R2C6C3_9CILI</name>
<dbReference type="Proteomes" id="UP000187209">
    <property type="component" value="Unassembled WGS sequence"/>
</dbReference>
<organism evidence="2 3">
    <name type="scientific">Stentor coeruleus</name>
    <dbReference type="NCBI Taxonomy" id="5963"/>
    <lineage>
        <taxon>Eukaryota</taxon>
        <taxon>Sar</taxon>
        <taxon>Alveolata</taxon>
        <taxon>Ciliophora</taxon>
        <taxon>Postciliodesmatophora</taxon>
        <taxon>Heterotrichea</taxon>
        <taxon>Heterotrichida</taxon>
        <taxon>Stentoridae</taxon>
        <taxon>Stentor</taxon>
    </lineage>
</organism>
<keyword evidence="1" id="KW-0472">Membrane</keyword>
<evidence type="ECO:0000313" key="2">
    <source>
        <dbReference type="EMBL" id="OMJ84475.1"/>
    </source>
</evidence>
<evidence type="ECO:0000256" key="1">
    <source>
        <dbReference type="SAM" id="Phobius"/>
    </source>
</evidence>
<gene>
    <name evidence="2" type="ORF">SteCoe_14359</name>
</gene>
<dbReference type="EMBL" id="MPUH01000267">
    <property type="protein sequence ID" value="OMJ84475.1"/>
    <property type="molecule type" value="Genomic_DNA"/>
</dbReference>
<dbReference type="OrthoDB" id="327872at2759"/>
<keyword evidence="3" id="KW-1185">Reference proteome</keyword>
<sequence>MPRCCVKTLNKPMFSKSNCPTPSQANNPIKQEWSFKSCSPSLAQSKDLTGFSIAASVSFENNPSNSQIQDKNSKFKPLPQRNEIISSIMLADSFSDTNEKSAEYIPVGYRENIEFNKKKDQMGKLAAKKSLNKSLNSSKIKKKKCEVHKNSTKKTNAKNPKSLNCSYKLSEDMCKMGIMADLEVKSSNSPELFRKKSLENRLTLCQTEGIENLPMLQNPEFRSNSPYNVFPSIRQSINENLKLYTTCKILDFFTVLSYYNTLTPQKHESLWKTSCFEKLFKCFYTYPELDDYNIEICEKFISFAYTQFSFSDILHKSLLLTVYIRIKKIDPLPVDPEDLIAEITHSNKETFHLDTNLPLIGLTNVLFLDSYFPEVLEKLIGLCDVCEVNFLDVIFEITRINVEFLRKRMFNNLINRGRKCLELIFFMFAGLTVYFYSIFQNNSDLKKVSKEIVRMSKGNLQEVLDVARNAYTSQVMQV</sequence>
<evidence type="ECO:0000313" key="3">
    <source>
        <dbReference type="Proteomes" id="UP000187209"/>
    </source>
</evidence>